<evidence type="ECO:0000256" key="7">
    <source>
        <dbReference type="ARBA" id="ARBA00022892"/>
    </source>
</evidence>
<reference evidence="15" key="1">
    <citation type="submission" date="2017-01" db="EMBL/GenBank/DDBJ databases">
        <title>Comparative genomics of anhydrobiosis in the tardigrade Hypsibius dujardini.</title>
        <authorList>
            <person name="Yoshida Y."/>
            <person name="Koutsovoulos G."/>
            <person name="Laetsch D."/>
            <person name="Stevens L."/>
            <person name="Kumar S."/>
            <person name="Horikawa D."/>
            <person name="Ishino K."/>
            <person name="Komine S."/>
            <person name="Tomita M."/>
            <person name="Blaxter M."/>
            <person name="Arakawa K."/>
        </authorList>
    </citation>
    <scope>NUCLEOTIDE SEQUENCE [LARGE SCALE GENOMIC DNA]</scope>
    <source>
        <strain evidence="15">Z151</strain>
    </source>
</reference>
<proteinExistence type="predicted"/>
<keyword evidence="4 13" id="KW-0812">Transmembrane</keyword>
<dbReference type="InterPro" id="IPR015943">
    <property type="entry name" value="WD40/YVTN_repeat-like_dom_sf"/>
</dbReference>
<accession>A0A1W0WGJ5</accession>
<evidence type="ECO:0000256" key="6">
    <source>
        <dbReference type="ARBA" id="ARBA00022824"/>
    </source>
</evidence>
<evidence type="ECO:0000256" key="3">
    <source>
        <dbReference type="ARBA" id="ARBA00022574"/>
    </source>
</evidence>
<dbReference type="GO" id="GO:0006888">
    <property type="term" value="P:endoplasmic reticulum to Golgi vesicle-mediated transport"/>
    <property type="evidence" value="ECO:0007669"/>
    <property type="project" value="TreeGrafter"/>
</dbReference>
<dbReference type="SMART" id="SM00320">
    <property type="entry name" value="WD40"/>
    <property type="match status" value="4"/>
</dbReference>
<dbReference type="Pfam" id="PF00400">
    <property type="entry name" value="WD40"/>
    <property type="match status" value="2"/>
</dbReference>
<dbReference type="GO" id="GO:0005085">
    <property type="term" value="F:guanyl-nucleotide exchange factor activity"/>
    <property type="evidence" value="ECO:0007669"/>
    <property type="project" value="InterPro"/>
</dbReference>
<organism evidence="14 15">
    <name type="scientific">Hypsibius exemplaris</name>
    <name type="common">Freshwater tardigrade</name>
    <dbReference type="NCBI Taxonomy" id="2072580"/>
    <lineage>
        <taxon>Eukaryota</taxon>
        <taxon>Metazoa</taxon>
        <taxon>Ecdysozoa</taxon>
        <taxon>Tardigrada</taxon>
        <taxon>Eutardigrada</taxon>
        <taxon>Parachela</taxon>
        <taxon>Hypsibioidea</taxon>
        <taxon>Hypsibiidae</taxon>
        <taxon>Hypsibius</taxon>
    </lineage>
</organism>
<keyword evidence="7" id="KW-0931">ER-Golgi transport</keyword>
<evidence type="ECO:0000256" key="13">
    <source>
        <dbReference type="SAM" id="Phobius"/>
    </source>
</evidence>
<keyword evidence="9 13" id="KW-1133">Transmembrane helix</keyword>
<keyword evidence="6" id="KW-0256">Endoplasmic reticulum</keyword>
<dbReference type="InterPro" id="IPR001680">
    <property type="entry name" value="WD40_rpt"/>
</dbReference>
<evidence type="ECO:0000313" key="15">
    <source>
        <dbReference type="Proteomes" id="UP000192578"/>
    </source>
</evidence>
<comment type="caution">
    <text evidence="14">The sequence shown here is derived from an EMBL/GenBank/DDBJ whole genome shotgun (WGS) entry which is preliminary data.</text>
</comment>
<dbReference type="EMBL" id="MTYJ01000107">
    <property type="protein sequence ID" value="OQV14307.1"/>
    <property type="molecule type" value="Genomic_DNA"/>
</dbReference>
<dbReference type="PROSITE" id="PS50082">
    <property type="entry name" value="WD_REPEATS_2"/>
    <property type="match status" value="1"/>
</dbReference>
<dbReference type="PANTHER" id="PTHR23284:SF0">
    <property type="entry name" value="PROLACTIN REGULATORY ELEMENT-BINDING PROTEIN"/>
    <property type="match status" value="1"/>
</dbReference>
<dbReference type="GO" id="GO:0003400">
    <property type="term" value="P:regulation of COPII vesicle coating"/>
    <property type="evidence" value="ECO:0007669"/>
    <property type="project" value="TreeGrafter"/>
</dbReference>
<dbReference type="PROSITE" id="PS00678">
    <property type="entry name" value="WD_REPEATS_1"/>
    <property type="match status" value="1"/>
</dbReference>
<dbReference type="PROSITE" id="PS50294">
    <property type="entry name" value="WD_REPEATS_REGION"/>
    <property type="match status" value="1"/>
</dbReference>
<evidence type="ECO:0000256" key="2">
    <source>
        <dbReference type="ARBA" id="ARBA00022448"/>
    </source>
</evidence>
<dbReference type="OrthoDB" id="2013972at2759"/>
<dbReference type="InterPro" id="IPR019775">
    <property type="entry name" value="WD40_repeat_CS"/>
</dbReference>
<comment type="subcellular location">
    <subcellularLocation>
        <location evidence="1">Endoplasmic reticulum membrane</location>
        <topology evidence="1">Single-pass membrane protein</topology>
    </subcellularLocation>
</comment>
<dbReference type="InterPro" id="IPR045260">
    <property type="entry name" value="Sec12-like"/>
</dbReference>
<keyword evidence="3 11" id="KW-0853">WD repeat</keyword>
<feature type="transmembrane region" description="Helical" evidence="13">
    <location>
        <begin position="455"/>
        <end position="478"/>
    </location>
</feature>
<keyword evidence="10 13" id="KW-0472">Membrane</keyword>
<dbReference type="SUPFAM" id="SSF50978">
    <property type="entry name" value="WD40 repeat-like"/>
    <property type="match status" value="1"/>
</dbReference>
<dbReference type="Gene3D" id="2.130.10.10">
    <property type="entry name" value="YVTN repeat-like/Quinoprotein amine dehydrogenase"/>
    <property type="match status" value="1"/>
</dbReference>
<dbReference type="AlphaFoldDB" id="A0A1W0WGJ5"/>
<feature type="region of interest" description="Disordered" evidence="12">
    <location>
        <begin position="204"/>
        <end position="224"/>
    </location>
</feature>
<evidence type="ECO:0000256" key="5">
    <source>
        <dbReference type="ARBA" id="ARBA00022737"/>
    </source>
</evidence>
<keyword evidence="2" id="KW-0813">Transport</keyword>
<evidence type="ECO:0000256" key="4">
    <source>
        <dbReference type="ARBA" id="ARBA00022692"/>
    </source>
</evidence>
<gene>
    <name evidence="14" type="ORF">BV898_11542</name>
</gene>
<protein>
    <submittedName>
        <fullName evidence="14">Uncharacterized protein</fullName>
    </submittedName>
</protein>
<feature type="repeat" description="WD" evidence="11">
    <location>
        <begin position="249"/>
        <end position="290"/>
    </location>
</feature>
<evidence type="ECO:0000256" key="12">
    <source>
        <dbReference type="SAM" id="MobiDB-lite"/>
    </source>
</evidence>
<keyword evidence="5" id="KW-0677">Repeat</keyword>
<evidence type="ECO:0000256" key="8">
    <source>
        <dbReference type="ARBA" id="ARBA00022927"/>
    </source>
</evidence>
<evidence type="ECO:0000256" key="1">
    <source>
        <dbReference type="ARBA" id="ARBA00004389"/>
    </source>
</evidence>
<evidence type="ECO:0000256" key="10">
    <source>
        <dbReference type="ARBA" id="ARBA00023136"/>
    </source>
</evidence>
<keyword evidence="8" id="KW-0653">Protein transport</keyword>
<dbReference type="GO" id="GO:0005789">
    <property type="term" value="C:endoplasmic reticulum membrane"/>
    <property type="evidence" value="ECO:0007669"/>
    <property type="project" value="UniProtKB-SubCell"/>
</dbReference>
<keyword evidence="15" id="KW-1185">Reference proteome</keyword>
<evidence type="ECO:0000256" key="11">
    <source>
        <dbReference type="PROSITE-ProRule" id="PRU00221"/>
    </source>
</evidence>
<evidence type="ECO:0000313" key="14">
    <source>
        <dbReference type="EMBL" id="OQV14307.1"/>
    </source>
</evidence>
<sequence>MPPQLRSRDGRAVLMQELDIPIFFIRRLGDRQFLVGGGGGSSKTGIPNAVYLFSLTNRNGRCYLRESQKVDTGAANPMNASVYEVTSSSLAPIVIDPRTRLPSISHSAGEQPPTRGGRLVVNAVSQMQQAEKEIMRMLSTVKELVAVGLDNTCSVYQISRALPKQAQPDPGTLIAKDDLLSILYRQSIETVPGKDNIQQCCAFIPPDPSGNGTPTDPRKKGKDARLVTGGSDGIVRFWTGSDFHIEKSLKAHDDEITDMDVSCTGDEIITCGRDHQAHVWNIKTGKLSDSAKPEFPEAKGVKYRPRKARFDCKDPSVLYVIWIPVIRQRKRQDPSMLCRYRFRKSRLELVGSVPVKGDSLSALSVSPDGQYLATGNLDGSVCIIRSDSLSVIYYSDTAHETFVTDLEFADCTFGAKVLTRMDAAQCTLFSVSADRKIMLHQADFHHAKLEKCRKWVGWSLVIWLIALVFYMVSAVGVFSDITSSFRG</sequence>
<dbReference type="Proteomes" id="UP000192578">
    <property type="component" value="Unassembled WGS sequence"/>
</dbReference>
<dbReference type="GO" id="GO:0015031">
    <property type="term" value="P:protein transport"/>
    <property type="evidence" value="ECO:0007669"/>
    <property type="project" value="UniProtKB-KW"/>
</dbReference>
<name>A0A1W0WGJ5_HYPEX</name>
<evidence type="ECO:0000256" key="9">
    <source>
        <dbReference type="ARBA" id="ARBA00022989"/>
    </source>
</evidence>
<dbReference type="PANTHER" id="PTHR23284">
    <property type="entry name" value="PROLACTIN REGULATORY ELEMENT BINDING PROTEIN"/>
    <property type="match status" value="1"/>
</dbReference>
<dbReference type="InterPro" id="IPR036322">
    <property type="entry name" value="WD40_repeat_dom_sf"/>
</dbReference>